<accession>A0AAI8MBH3</accession>
<gene>
    <name evidence="2" type="ORF">S23_19520</name>
</gene>
<dbReference type="KEGG" id="brs:S23_19520"/>
<feature type="region of interest" description="Disordered" evidence="1">
    <location>
        <begin position="1"/>
        <end position="24"/>
    </location>
</feature>
<sequence>MATQIVMDHSGDMRHHFDPTDAHASAEARRRFETLIAAGFTAAVRMRPGDVRRLTAFDPHADETVFFPRLVGG</sequence>
<evidence type="ECO:0000313" key="3">
    <source>
        <dbReference type="Proteomes" id="UP000007886"/>
    </source>
</evidence>
<feature type="compositionally biased region" description="Basic and acidic residues" evidence="1">
    <location>
        <begin position="9"/>
        <end position="24"/>
    </location>
</feature>
<dbReference type="Proteomes" id="UP000007886">
    <property type="component" value="Chromosome"/>
</dbReference>
<evidence type="ECO:0000256" key="1">
    <source>
        <dbReference type="SAM" id="MobiDB-lite"/>
    </source>
</evidence>
<proteinExistence type="predicted"/>
<dbReference type="AlphaFoldDB" id="A0AAI8MBH3"/>
<protein>
    <submittedName>
        <fullName evidence="2">Uncharacterized protein</fullName>
    </submittedName>
</protein>
<reference evidence="2 3" key="1">
    <citation type="journal article" date="2012" name="Microbes Environ.">
        <title>Complete genome sequence of Bradyrhizobium sp. S23321: insights into symbiosis evolution in soil oligotrophs.</title>
        <authorList>
            <person name="Okubo T."/>
            <person name="Tsukui T."/>
            <person name="Maita H."/>
            <person name="Okamoto S."/>
            <person name="Oshima K."/>
            <person name="Fujisawa T."/>
            <person name="Saito A."/>
            <person name="Futamata H."/>
            <person name="Hattori R."/>
            <person name="Shimomura Y."/>
            <person name="Haruta S."/>
            <person name="Morimoto S."/>
            <person name="Wang Y."/>
            <person name="Sakai Y."/>
            <person name="Hattori M."/>
            <person name="Aizawa S."/>
            <person name="Nagashima K.V.P."/>
            <person name="Masuda S."/>
            <person name="Hattori T."/>
            <person name="Yamashita A."/>
            <person name="Bao Z."/>
            <person name="Hayatsu M."/>
            <person name="Kajiya-Kanegae H."/>
            <person name="Yoshinaga I."/>
            <person name="Sakamoto K."/>
            <person name="Toyota K."/>
            <person name="Nakao M."/>
            <person name="Kohara M."/>
            <person name="Anda M."/>
            <person name="Niwa R."/>
            <person name="Jung-Hwan P."/>
            <person name="Sameshima-Saito R."/>
            <person name="Tokuda S."/>
            <person name="Yamamoto S."/>
            <person name="Yamamoto S."/>
            <person name="Yokoyama T."/>
            <person name="Akutsu T."/>
            <person name="Nakamura Y."/>
            <person name="Nakahira-Yanaka Y."/>
            <person name="Takada Hoshino Y."/>
            <person name="Hirakawa H."/>
            <person name="Mitsui H."/>
            <person name="Terasawa K."/>
            <person name="Itakura M."/>
            <person name="Sato S."/>
            <person name="Ikeda-Ohtsubo W."/>
            <person name="Sakakura N."/>
            <person name="Kaminuma E."/>
            <person name="Minamisawa K."/>
        </authorList>
    </citation>
    <scope>NUCLEOTIDE SEQUENCE [LARGE SCALE GENOMIC DNA]</scope>
    <source>
        <strain evidence="2 3">S23321</strain>
    </source>
</reference>
<organism evidence="2 3">
    <name type="scientific">Bradyrhizobium cosmicum</name>
    <dbReference type="NCBI Taxonomy" id="1404864"/>
    <lineage>
        <taxon>Bacteria</taxon>
        <taxon>Pseudomonadati</taxon>
        <taxon>Pseudomonadota</taxon>
        <taxon>Alphaproteobacteria</taxon>
        <taxon>Hyphomicrobiales</taxon>
        <taxon>Nitrobacteraceae</taxon>
        <taxon>Bradyrhizobium</taxon>
    </lineage>
</organism>
<name>A0AAI8MBH3_9BRAD</name>
<dbReference type="EMBL" id="AP012279">
    <property type="protein sequence ID" value="BAL75165.1"/>
    <property type="molecule type" value="Genomic_DNA"/>
</dbReference>
<dbReference type="RefSeq" id="WP_015684496.1">
    <property type="nucleotide sequence ID" value="NC_017082.1"/>
</dbReference>
<evidence type="ECO:0000313" key="2">
    <source>
        <dbReference type="EMBL" id="BAL75165.1"/>
    </source>
</evidence>
<keyword evidence="3" id="KW-1185">Reference proteome</keyword>